<dbReference type="EMBL" id="JANBOH010000009">
    <property type="protein sequence ID" value="KAJ1648220.1"/>
    <property type="molecule type" value="Genomic_DNA"/>
</dbReference>
<dbReference type="AlphaFoldDB" id="A0A9W8CMV0"/>
<organism evidence="2 3">
    <name type="scientific">Coemansia asiatica</name>
    <dbReference type="NCBI Taxonomy" id="1052880"/>
    <lineage>
        <taxon>Eukaryota</taxon>
        <taxon>Fungi</taxon>
        <taxon>Fungi incertae sedis</taxon>
        <taxon>Zoopagomycota</taxon>
        <taxon>Kickxellomycotina</taxon>
        <taxon>Kickxellomycetes</taxon>
        <taxon>Kickxellales</taxon>
        <taxon>Kickxellaceae</taxon>
        <taxon>Coemansia</taxon>
    </lineage>
</organism>
<keyword evidence="3" id="KW-1185">Reference proteome</keyword>
<reference evidence="2" key="1">
    <citation type="submission" date="2022-07" db="EMBL/GenBank/DDBJ databases">
        <title>Phylogenomic reconstructions and comparative analyses of Kickxellomycotina fungi.</title>
        <authorList>
            <person name="Reynolds N.K."/>
            <person name="Stajich J.E."/>
            <person name="Barry K."/>
            <person name="Grigoriev I.V."/>
            <person name="Crous P."/>
            <person name="Smith M.E."/>
        </authorList>
    </citation>
    <scope>NUCLEOTIDE SEQUENCE</scope>
    <source>
        <strain evidence="2">NBRC 105413</strain>
    </source>
</reference>
<comment type="caution">
    <text evidence="2">The sequence shown here is derived from an EMBL/GenBank/DDBJ whole genome shotgun (WGS) entry which is preliminary data.</text>
</comment>
<dbReference type="Proteomes" id="UP001145021">
    <property type="component" value="Unassembled WGS sequence"/>
</dbReference>
<accession>A0A9W8CMV0</accession>
<sequence length="160" mass="17186">MKLSLVSAVLAAGAALTSAHYECTTEQAFDVLFNNATTDALAQKILVSLEKGVIELRNEISQVDAEKAATTISLVLFFLGSSTVLAHQGCNVDAAFDTLLGEVTIEHVSNALLLNLQRSIKSVLKDIETTSPQQLADNIVDRYRVLQAILSYAGIKLPII</sequence>
<gene>
    <name evidence="2" type="ORF">LPJ64_000481</name>
</gene>
<evidence type="ECO:0000313" key="3">
    <source>
        <dbReference type="Proteomes" id="UP001145021"/>
    </source>
</evidence>
<feature type="signal peptide" evidence="1">
    <location>
        <begin position="1"/>
        <end position="19"/>
    </location>
</feature>
<evidence type="ECO:0000313" key="2">
    <source>
        <dbReference type="EMBL" id="KAJ1648220.1"/>
    </source>
</evidence>
<evidence type="ECO:0000256" key="1">
    <source>
        <dbReference type="SAM" id="SignalP"/>
    </source>
</evidence>
<keyword evidence="1" id="KW-0732">Signal</keyword>
<protein>
    <submittedName>
        <fullName evidence="2">Uncharacterized protein</fullName>
    </submittedName>
</protein>
<name>A0A9W8CMV0_9FUNG</name>
<proteinExistence type="predicted"/>
<feature type="chain" id="PRO_5040761858" evidence="1">
    <location>
        <begin position="20"/>
        <end position="160"/>
    </location>
</feature>